<evidence type="ECO:0000313" key="3">
    <source>
        <dbReference type="Proteomes" id="UP001172101"/>
    </source>
</evidence>
<proteinExistence type="predicted"/>
<name>A0AA40B5C2_9PEZI</name>
<dbReference type="AlphaFoldDB" id="A0AA40B5C2"/>
<keyword evidence="3" id="KW-1185">Reference proteome</keyword>
<dbReference type="SUPFAM" id="SSF102405">
    <property type="entry name" value="MCP/YpsA-like"/>
    <property type="match status" value="1"/>
</dbReference>
<dbReference type="Proteomes" id="UP001172101">
    <property type="component" value="Unassembled WGS sequence"/>
</dbReference>
<dbReference type="Pfam" id="PF03641">
    <property type="entry name" value="Lysine_decarbox"/>
    <property type="match status" value="1"/>
</dbReference>
<protein>
    <recommendedName>
        <fullName evidence="4">Lysine decarboxylase-like protein</fullName>
    </recommendedName>
</protein>
<gene>
    <name evidence="2" type="ORF">B0T26DRAFT_639605</name>
</gene>
<feature type="compositionally biased region" description="Polar residues" evidence="1">
    <location>
        <begin position="9"/>
        <end position="22"/>
    </location>
</feature>
<dbReference type="InterPro" id="IPR031100">
    <property type="entry name" value="LOG_fam"/>
</dbReference>
<dbReference type="FunFam" id="3.40.50.450:FF:000018">
    <property type="entry name" value="Lysine decarboxylase-like protein"/>
    <property type="match status" value="1"/>
</dbReference>
<dbReference type="NCBIfam" id="TIGR00730">
    <property type="entry name" value="Rossman fold protein, TIGR00730 family"/>
    <property type="match status" value="1"/>
</dbReference>
<dbReference type="PANTHER" id="PTHR31223">
    <property type="entry name" value="LOG FAMILY PROTEIN YJL055W"/>
    <property type="match status" value="1"/>
</dbReference>
<dbReference type="GO" id="GO:0016799">
    <property type="term" value="F:hydrolase activity, hydrolyzing N-glycosyl compounds"/>
    <property type="evidence" value="ECO:0007669"/>
    <property type="project" value="TreeGrafter"/>
</dbReference>
<dbReference type="InterPro" id="IPR005269">
    <property type="entry name" value="LOG"/>
</dbReference>
<accession>A0AA40B5C2</accession>
<organism evidence="2 3">
    <name type="scientific">Lasiosphaeria miniovina</name>
    <dbReference type="NCBI Taxonomy" id="1954250"/>
    <lineage>
        <taxon>Eukaryota</taxon>
        <taxon>Fungi</taxon>
        <taxon>Dikarya</taxon>
        <taxon>Ascomycota</taxon>
        <taxon>Pezizomycotina</taxon>
        <taxon>Sordariomycetes</taxon>
        <taxon>Sordariomycetidae</taxon>
        <taxon>Sordariales</taxon>
        <taxon>Lasiosphaeriaceae</taxon>
        <taxon>Lasiosphaeria</taxon>
    </lineage>
</organism>
<evidence type="ECO:0000313" key="2">
    <source>
        <dbReference type="EMBL" id="KAK0727976.1"/>
    </source>
</evidence>
<dbReference type="GO" id="GO:0005829">
    <property type="term" value="C:cytosol"/>
    <property type="evidence" value="ECO:0007669"/>
    <property type="project" value="TreeGrafter"/>
</dbReference>
<dbReference type="GO" id="GO:0009691">
    <property type="term" value="P:cytokinin biosynthetic process"/>
    <property type="evidence" value="ECO:0007669"/>
    <property type="project" value="InterPro"/>
</dbReference>
<evidence type="ECO:0008006" key="4">
    <source>
        <dbReference type="Google" id="ProtNLM"/>
    </source>
</evidence>
<dbReference type="PANTHER" id="PTHR31223:SF70">
    <property type="entry name" value="LOG FAMILY PROTEIN YJL055W"/>
    <property type="match status" value="1"/>
</dbReference>
<reference evidence="2" key="1">
    <citation type="submission" date="2023-06" db="EMBL/GenBank/DDBJ databases">
        <title>Genome-scale phylogeny and comparative genomics of the fungal order Sordariales.</title>
        <authorList>
            <consortium name="Lawrence Berkeley National Laboratory"/>
            <person name="Hensen N."/>
            <person name="Bonometti L."/>
            <person name="Westerberg I."/>
            <person name="Brannstrom I.O."/>
            <person name="Guillou S."/>
            <person name="Cros-Aarteil S."/>
            <person name="Calhoun S."/>
            <person name="Haridas S."/>
            <person name="Kuo A."/>
            <person name="Mondo S."/>
            <person name="Pangilinan J."/>
            <person name="Riley R."/>
            <person name="LaButti K."/>
            <person name="Andreopoulos B."/>
            <person name="Lipzen A."/>
            <person name="Chen C."/>
            <person name="Yanf M."/>
            <person name="Daum C."/>
            <person name="Ng V."/>
            <person name="Clum A."/>
            <person name="Steindorff A."/>
            <person name="Ohm R."/>
            <person name="Martin F."/>
            <person name="Silar P."/>
            <person name="Natvig D."/>
            <person name="Lalanne C."/>
            <person name="Gautier V."/>
            <person name="Ament-velasquez S.L."/>
            <person name="Kruys A."/>
            <person name="Hutchinson M.I."/>
            <person name="Powell A.J."/>
            <person name="Barry K."/>
            <person name="Miller A.N."/>
            <person name="Grigoriev I.V."/>
            <person name="Debuchy R."/>
            <person name="Gladieux P."/>
            <person name="Thoren M.H."/>
            <person name="Johannesson H."/>
        </authorList>
    </citation>
    <scope>NUCLEOTIDE SEQUENCE</scope>
    <source>
        <strain evidence="2">SMH2392-1A</strain>
    </source>
</reference>
<dbReference type="Gene3D" id="3.40.50.450">
    <property type="match status" value="1"/>
</dbReference>
<feature type="region of interest" description="Disordered" evidence="1">
    <location>
        <begin position="1"/>
        <end position="23"/>
    </location>
</feature>
<evidence type="ECO:0000256" key="1">
    <source>
        <dbReference type="SAM" id="MobiDB-lite"/>
    </source>
</evidence>
<dbReference type="EMBL" id="JAUIRO010000002">
    <property type="protein sequence ID" value="KAK0727976.1"/>
    <property type="molecule type" value="Genomic_DNA"/>
</dbReference>
<dbReference type="GeneID" id="85320423"/>
<dbReference type="RefSeq" id="XP_060300831.1">
    <property type="nucleotide sequence ID" value="XM_060437153.1"/>
</dbReference>
<sequence>MASGGVSPFPSSRTATPSSLNADGSAKRTKICVYCGASPGNGPAHLEAARELARLMAANDIELVYGGGTVGLMGEVAKTLVALKGPDSVHGIIPEALVRYERNPTYTSTSTSTQAKAGGGGELAVPAESVFGRTTVVKDMHTRKQMMAQEVIAGGPGSGFIALSGGYGTIEELFETATWNQLGIHSKGICVLNINGFWDGILAWIRKSVDEGFIHGGNANILVEATTAQDAITALREYKVSDAVFKLSWGNE</sequence>
<comment type="caution">
    <text evidence="2">The sequence shown here is derived from an EMBL/GenBank/DDBJ whole genome shotgun (WGS) entry which is preliminary data.</text>
</comment>